<dbReference type="InterPro" id="IPR050266">
    <property type="entry name" value="AB_hydrolase_sf"/>
</dbReference>
<dbReference type="AlphaFoldDB" id="A0A506U1H4"/>
<sequence>MTQQPRFTFVPVGRHELHVTEWGARDAPAIVLWHGLARTGRDFDELAAALSQDHFVLCPDTIGRGLSSWAQTPQTDYSLKSYANLAIGLLDHYQIARAGWLGTSMGGLIGMRIASGASAARLSFLVVNDIGPELPQPAVDRIIAYAGSAPVFAYLHEAENWFRTAYLPFGPAPAPFWTRMTRTSLRRRGDGRLTTHYDPEIVVQFTASASELASWDRYQRITLPTHLIWGTQSDLLTEAIVERMKAQGPKPAVTAFADCGHAPSLSQPQAIGEIRQQISRLEALC</sequence>
<organism evidence="2 3">
    <name type="scientific">Martelella alba</name>
    <dbReference type="NCBI Taxonomy" id="2590451"/>
    <lineage>
        <taxon>Bacteria</taxon>
        <taxon>Pseudomonadati</taxon>
        <taxon>Pseudomonadota</taxon>
        <taxon>Alphaproteobacteria</taxon>
        <taxon>Hyphomicrobiales</taxon>
        <taxon>Aurantimonadaceae</taxon>
        <taxon>Martelella</taxon>
    </lineage>
</organism>
<proteinExistence type="predicted"/>
<dbReference type="SUPFAM" id="SSF53474">
    <property type="entry name" value="alpha/beta-Hydrolases"/>
    <property type="match status" value="1"/>
</dbReference>
<dbReference type="RefSeq" id="WP_141150360.1">
    <property type="nucleotide sequence ID" value="NZ_VHLG01000013.1"/>
</dbReference>
<accession>A0A506U1H4</accession>
<gene>
    <name evidence="2" type="ORF">FJU08_17620</name>
</gene>
<dbReference type="GO" id="GO:0016020">
    <property type="term" value="C:membrane"/>
    <property type="evidence" value="ECO:0007669"/>
    <property type="project" value="TreeGrafter"/>
</dbReference>
<keyword evidence="2" id="KW-0378">Hydrolase</keyword>
<dbReference type="EMBL" id="VHLG01000013">
    <property type="protein sequence ID" value="TPW28202.1"/>
    <property type="molecule type" value="Genomic_DNA"/>
</dbReference>
<dbReference type="Gene3D" id="3.40.50.1820">
    <property type="entry name" value="alpha/beta hydrolase"/>
    <property type="match status" value="1"/>
</dbReference>
<name>A0A506U1H4_9HYPH</name>
<dbReference type="InterPro" id="IPR029058">
    <property type="entry name" value="AB_hydrolase_fold"/>
</dbReference>
<dbReference type="OrthoDB" id="9791366at2"/>
<evidence type="ECO:0000313" key="3">
    <source>
        <dbReference type="Proteomes" id="UP000318801"/>
    </source>
</evidence>
<evidence type="ECO:0000259" key="1">
    <source>
        <dbReference type="Pfam" id="PF12697"/>
    </source>
</evidence>
<protein>
    <submittedName>
        <fullName evidence="2">Alpha/beta fold hydrolase</fullName>
    </submittedName>
</protein>
<dbReference type="InterPro" id="IPR000073">
    <property type="entry name" value="AB_hydrolase_1"/>
</dbReference>
<dbReference type="PANTHER" id="PTHR43798:SF33">
    <property type="entry name" value="HYDROLASE, PUTATIVE (AFU_ORTHOLOGUE AFUA_2G14860)-RELATED"/>
    <property type="match status" value="1"/>
</dbReference>
<dbReference type="Proteomes" id="UP000318801">
    <property type="component" value="Unassembled WGS sequence"/>
</dbReference>
<evidence type="ECO:0000313" key="2">
    <source>
        <dbReference type="EMBL" id="TPW28202.1"/>
    </source>
</evidence>
<dbReference type="PANTHER" id="PTHR43798">
    <property type="entry name" value="MONOACYLGLYCEROL LIPASE"/>
    <property type="match status" value="1"/>
</dbReference>
<dbReference type="Pfam" id="PF12697">
    <property type="entry name" value="Abhydrolase_6"/>
    <property type="match status" value="1"/>
</dbReference>
<dbReference type="GO" id="GO:0016787">
    <property type="term" value="F:hydrolase activity"/>
    <property type="evidence" value="ECO:0007669"/>
    <property type="project" value="UniProtKB-KW"/>
</dbReference>
<feature type="domain" description="AB hydrolase-1" evidence="1">
    <location>
        <begin position="30"/>
        <end position="271"/>
    </location>
</feature>
<keyword evidence="3" id="KW-1185">Reference proteome</keyword>
<comment type="caution">
    <text evidence="2">The sequence shown here is derived from an EMBL/GenBank/DDBJ whole genome shotgun (WGS) entry which is preliminary data.</text>
</comment>
<reference evidence="2 3" key="1">
    <citation type="submission" date="2019-06" db="EMBL/GenBank/DDBJ databases">
        <authorList>
            <person name="Li M."/>
        </authorList>
    </citation>
    <scope>NUCLEOTIDE SEQUENCE [LARGE SCALE GENOMIC DNA]</scope>
    <source>
        <strain evidence="2 3">BGMRC2036</strain>
    </source>
</reference>